<evidence type="ECO:0000313" key="2">
    <source>
        <dbReference type="EMBL" id="KAK8148353.1"/>
    </source>
</evidence>
<dbReference type="EMBL" id="JAAHCF010000093">
    <property type="protein sequence ID" value="KAK8148353.1"/>
    <property type="molecule type" value="Genomic_DNA"/>
</dbReference>
<evidence type="ECO:0000313" key="3">
    <source>
        <dbReference type="Proteomes" id="UP001397290"/>
    </source>
</evidence>
<sequence>MKKKSPGHPAASSRRAITGENNGGRDDPDLRAVPLINFRPPTNELSSKQRPDQKAAGPPRWLPSARVHQLLSPRSCGPERDVGLEPPTNLVREKRHAAPKKLYFGPSTPSWQ</sequence>
<gene>
    <name evidence="2" type="ORF">G3M48_010329</name>
</gene>
<keyword evidence="3" id="KW-1185">Reference proteome</keyword>
<comment type="caution">
    <text evidence="2">The sequence shown here is derived from an EMBL/GenBank/DDBJ whole genome shotgun (WGS) entry which is preliminary data.</text>
</comment>
<reference evidence="2 3" key="1">
    <citation type="submission" date="2020-02" db="EMBL/GenBank/DDBJ databases">
        <title>Comparative genomics of the hypocrealean fungal genus Beauvera.</title>
        <authorList>
            <person name="Showalter D.N."/>
            <person name="Bushley K.E."/>
            <person name="Rehner S.A."/>
        </authorList>
    </citation>
    <scope>NUCLEOTIDE SEQUENCE [LARGE SCALE GENOMIC DNA]</scope>
    <source>
        <strain evidence="2 3">ARSEF4384</strain>
    </source>
</reference>
<accession>A0AAW0S1X7</accession>
<evidence type="ECO:0000256" key="1">
    <source>
        <dbReference type="SAM" id="MobiDB-lite"/>
    </source>
</evidence>
<feature type="region of interest" description="Disordered" evidence="1">
    <location>
        <begin position="1"/>
        <end position="112"/>
    </location>
</feature>
<protein>
    <submittedName>
        <fullName evidence="2">Uncharacterized protein</fullName>
    </submittedName>
</protein>
<dbReference type="Proteomes" id="UP001397290">
    <property type="component" value="Unassembled WGS sequence"/>
</dbReference>
<name>A0AAW0S1X7_9HYPO</name>
<dbReference type="AlphaFoldDB" id="A0AAW0S1X7"/>
<organism evidence="2 3">
    <name type="scientific">Beauveria asiatica</name>
    <dbReference type="NCBI Taxonomy" id="1069075"/>
    <lineage>
        <taxon>Eukaryota</taxon>
        <taxon>Fungi</taxon>
        <taxon>Dikarya</taxon>
        <taxon>Ascomycota</taxon>
        <taxon>Pezizomycotina</taxon>
        <taxon>Sordariomycetes</taxon>
        <taxon>Hypocreomycetidae</taxon>
        <taxon>Hypocreales</taxon>
        <taxon>Cordycipitaceae</taxon>
        <taxon>Beauveria</taxon>
    </lineage>
</organism>
<proteinExistence type="predicted"/>